<proteinExistence type="inferred from homology"/>
<evidence type="ECO:0000256" key="13">
    <source>
        <dbReference type="ARBA" id="ARBA00033470"/>
    </source>
</evidence>
<dbReference type="RefSeq" id="WP_161390959.1">
    <property type="nucleotide sequence ID" value="NZ_JBHSCP010000001.1"/>
</dbReference>
<dbReference type="UniPathway" id="UPA00138"/>
<dbReference type="EMBL" id="WTYJ01000002">
    <property type="protein sequence ID" value="MXO99215.1"/>
    <property type="molecule type" value="Genomic_DNA"/>
</dbReference>
<evidence type="ECO:0000256" key="2">
    <source>
        <dbReference type="ARBA" id="ARBA00002988"/>
    </source>
</evidence>
<dbReference type="GO" id="GO:0008986">
    <property type="term" value="F:pyruvate, water dikinase activity"/>
    <property type="evidence" value="ECO:0007669"/>
    <property type="project" value="UniProtKB-EC"/>
</dbReference>
<comment type="similarity">
    <text evidence="4">Belongs to the PEP-utilizing enzyme family.</text>
</comment>
<gene>
    <name evidence="16" type="ORF">GRI97_09465</name>
</gene>
<evidence type="ECO:0000256" key="3">
    <source>
        <dbReference type="ARBA" id="ARBA00004742"/>
    </source>
</evidence>
<comment type="cofactor">
    <cofactor evidence="1">
        <name>Mg(2+)</name>
        <dbReference type="ChEBI" id="CHEBI:18420"/>
    </cofactor>
</comment>
<evidence type="ECO:0000313" key="17">
    <source>
        <dbReference type="Proteomes" id="UP000469430"/>
    </source>
</evidence>
<dbReference type="SUPFAM" id="SSF56059">
    <property type="entry name" value="Glutathione synthetase ATP-binding domain-like"/>
    <property type="match status" value="1"/>
</dbReference>
<dbReference type="Gene3D" id="3.30.1490.20">
    <property type="entry name" value="ATP-grasp fold, A domain"/>
    <property type="match status" value="1"/>
</dbReference>
<sequence length="355" mass="38046">MSIPGNSVSSFAPVSWFADVGIVDRPTVGGKGGSLGELTRAGIAVPPGFVVTTHGFDLFLAALEARAPVRARVEALDPHDLDAAAALAQELRDRVAHEPMPVEVERAITEAHARLSPNGEPVAVRSSATTEDAEDASFAGLQDTFLWVLSAQDMVARVRECWGSLYSVESMTYRLKQNFPEEGVAMAVVVQQMVDARCAGVMFTRSPLTGDKSVITIEGAWGLGSSVVSGEVTPDRWVLGKITGEITTRDISDKHARQVPAPGGGIQEVENSGDLRTAPCLSDEDLLGLRAVGRQIERHYGKAQDIEWALDQQGNILLLQSRPETVWSAKDVTAPVKTSEGNPLNHVMTIFGGRK</sequence>
<dbReference type="GO" id="GO:0005524">
    <property type="term" value="F:ATP binding"/>
    <property type="evidence" value="ECO:0007669"/>
    <property type="project" value="UniProtKB-KW"/>
</dbReference>
<dbReference type="PANTHER" id="PTHR43030:SF1">
    <property type="entry name" value="PHOSPHOENOLPYRUVATE SYNTHASE"/>
    <property type="match status" value="1"/>
</dbReference>
<accession>A0A6I4TSU4</accession>
<comment type="pathway">
    <text evidence="3">Carbohydrate biosynthesis; gluconeogenesis.</text>
</comment>
<evidence type="ECO:0000256" key="8">
    <source>
        <dbReference type="ARBA" id="ARBA00022723"/>
    </source>
</evidence>
<feature type="domain" description="Pyruvate phosphate dikinase AMP/ATP-binding" evidence="15">
    <location>
        <begin position="26"/>
        <end position="338"/>
    </location>
</feature>
<keyword evidence="10" id="KW-0418">Kinase</keyword>
<evidence type="ECO:0000256" key="12">
    <source>
        <dbReference type="ARBA" id="ARBA00022842"/>
    </source>
</evidence>
<keyword evidence="11" id="KW-0067">ATP-binding</keyword>
<keyword evidence="7" id="KW-0808">Transferase</keyword>
<evidence type="ECO:0000256" key="14">
    <source>
        <dbReference type="ARBA" id="ARBA00047700"/>
    </source>
</evidence>
<evidence type="ECO:0000256" key="6">
    <source>
        <dbReference type="ARBA" id="ARBA00021623"/>
    </source>
</evidence>
<dbReference type="AlphaFoldDB" id="A0A6I4TSU4"/>
<keyword evidence="9" id="KW-0547">Nucleotide-binding</keyword>
<evidence type="ECO:0000256" key="10">
    <source>
        <dbReference type="ARBA" id="ARBA00022777"/>
    </source>
</evidence>
<reference evidence="16 17" key="1">
    <citation type="submission" date="2019-12" db="EMBL/GenBank/DDBJ databases">
        <title>Genomic-based taxomic classification of the family Erythrobacteraceae.</title>
        <authorList>
            <person name="Xu L."/>
        </authorList>
    </citation>
    <scope>NUCLEOTIDE SEQUENCE [LARGE SCALE GENOMIC DNA]</scope>
    <source>
        <strain evidence="16 17">S36</strain>
    </source>
</reference>
<keyword evidence="17" id="KW-1185">Reference proteome</keyword>
<evidence type="ECO:0000259" key="15">
    <source>
        <dbReference type="Pfam" id="PF01326"/>
    </source>
</evidence>
<dbReference type="InterPro" id="IPR002192">
    <property type="entry name" value="PPDK_AMP/ATP-bd"/>
</dbReference>
<dbReference type="PANTHER" id="PTHR43030">
    <property type="entry name" value="PHOSPHOENOLPYRUVATE SYNTHASE"/>
    <property type="match status" value="1"/>
</dbReference>
<dbReference type="Gene3D" id="3.30.470.20">
    <property type="entry name" value="ATP-grasp fold, B domain"/>
    <property type="match status" value="1"/>
</dbReference>
<evidence type="ECO:0000256" key="5">
    <source>
        <dbReference type="ARBA" id="ARBA00011996"/>
    </source>
</evidence>
<keyword evidence="16" id="KW-0670">Pyruvate</keyword>
<protein>
    <recommendedName>
        <fullName evidence="6">Phosphoenolpyruvate synthase</fullName>
        <ecNumber evidence="5">2.7.9.2</ecNumber>
    </recommendedName>
    <alternativeName>
        <fullName evidence="13">Pyruvate, water dikinase</fullName>
    </alternativeName>
</protein>
<organism evidence="16 17">
    <name type="scientific">Croceibacterium xixiisoli</name>
    <dbReference type="NCBI Taxonomy" id="1476466"/>
    <lineage>
        <taxon>Bacteria</taxon>
        <taxon>Pseudomonadati</taxon>
        <taxon>Pseudomonadota</taxon>
        <taxon>Alphaproteobacteria</taxon>
        <taxon>Sphingomonadales</taxon>
        <taxon>Erythrobacteraceae</taxon>
        <taxon>Croceibacterium</taxon>
    </lineage>
</organism>
<dbReference type="Proteomes" id="UP000469430">
    <property type="component" value="Unassembled WGS sequence"/>
</dbReference>
<comment type="caution">
    <text evidence="16">The sequence shown here is derived from an EMBL/GenBank/DDBJ whole genome shotgun (WGS) entry which is preliminary data.</text>
</comment>
<comment type="function">
    <text evidence="2">Catalyzes the phosphorylation of pyruvate to phosphoenolpyruvate.</text>
</comment>
<dbReference type="InterPro" id="IPR006319">
    <property type="entry name" value="PEP_synth"/>
</dbReference>
<comment type="catalytic activity">
    <reaction evidence="14">
        <text>pyruvate + ATP + H2O = phosphoenolpyruvate + AMP + phosphate + 2 H(+)</text>
        <dbReference type="Rhea" id="RHEA:11364"/>
        <dbReference type="ChEBI" id="CHEBI:15361"/>
        <dbReference type="ChEBI" id="CHEBI:15377"/>
        <dbReference type="ChEBI" id="CHEBI:15378"/>
        <dbReference type="ChEBI" id="CHEBI:30616"/>
        <dbReference type="ChEBI" id="CHEBI:43474"/>
        <dbReference type="ChEBI" id="CHEBI:58702"/>
        <dbReference type="ChEBI" id="CHEBI:456215"/>
        <dbReference type="EC" id="2.7.9.2"/>
    </reaction>
</comment>
<dbReference type="Pfam" id="PF01326">
    <property type="entry name" value="PPDK_N"/>
    <property type="match status" value="1"/>
</dbReference>
<evidence type="ECO:0000256" key="1">
    <source>
        <dbReference type="ARBA" id="ARBA00001946"/>
    </source>
</evidence>
<dbReference type="EC" id="2.7.9.2" evidence="5"/>
<dbReference type="GO" id="GO:0006094">
    <property type="term" value="P:gluconeogenesis"/>
    <property type="evidence" value="ECO:0007669"/>
    <property type="project" value="UniProtKB-UniPathway"/>
</dbReference>
<evidence type="ECO:0000313" key="16">
    <source>
        <dbReference type="EMBL" id="MXO99215.1"/>
    </source>
</evidence>
<evidence type="ECO:0000256" key="7">
    <source>
        <dbReference type="ARBA" id="ARBA00022679"/>
    </source>
</evidence>
<dbReference type="GO" id="GO:0046872">
    <property type="term" value="F:metal ion binding"/>
    <property type="evidence" value="ECO:0007669"/>
    <property type="project" value="UniProtKB-KW"/>
</dbReference>
<keyword evidence="8" id="KW-0479">Metal-binding</keyword>
<dbReference type="InterPro" id="IPR013815">
    <property type="entry name" value="ATP_grasp_subdomain_1"/>
</dbReference>
<dbReference type="OrthoDB" id="9765468at2"/>
<evidence type="ECO:0000256" key="11">
    <source>
        <dbReference type="ARBA" id="ARBA00022840"/>
    </source>
</evidence>
<keyword evidence="12" id="KW-0460">Magnesium</keyword>
<evidence type="ECO:0000256" key="9">
    <source>
        <dbReference type="ARBA" id="ARBA00022741"/>
    </source>
</evidence>
<name>A0A6I4TSU4_9SPHN</name>
<evidence type="ECO:0000256" key="4">
    <source>
        <dbReference type="ARBA" id="ARBA00007837"/>
    </source>
</evidence>